<feature type="compositionally biased region" description="Low complexity" evidence="6">
    <location>
        <begin position="398"/>
        <end position="416"/>
    </location>
</feature>
<sequence>MSPGAPIVVLERVRARDRAGEAGRPRGGLFGATAALGPGAHAVLGAPEDGTLALAELLAGRAAPLAGRVLVAGRDPFRSAATRARIGVLPLAPELPDGDPVASSIGVALRARGEPAERAAALLDPLGLTPLLARRRASLSYAEARAVELALALTTPRPLLICVVEPFAEVAVPSPALVRERLRALAAGGACVVLITSSTADASALAEHIHVLDRGAIVRTEPGDGERLASAPRSAAAGALGVEVETLVLLHERAPGAPGARALAAALAGSPAVRACAWEEGPGGASSTVRIRAADRDAAALAILDAAAREDVAIAAIASPAPSMHDVRAATALHLAAVRPRRPFGAPSGVGAAPPPGAPPQGPVAVAAFGAPMPSGPLLPGPTPAGAPPAGAPPAGAPPTALDEAAAGGSTEAAPALPDRAPHTAGAGGHDGG</sequence>
<protein>
    <submittedName>
        <fullName evidence="8">ABC transporter ATP-binding protein</fullName>
    </submittedName>
</protein>
<evidence type="ECO:0000313" key="8">
    <source>
        <dbReference type="EMBL" id="AUX21804.1"/>
    </source>
</evidence>
<dbReference type="InterPro" id="IPR027417">
    <property type="entry name" value="P-loop_NTPase"/>
</dbReference>
<keyword evidence="2" id="KW-0813">Transport</keyword>
<organism evidence="8 9">
    <name type="scientific">Sorangium cellulosum</name>
    <name type="common">Polyangium cellulosum</name>
    <dbReference type="NCBI Taxonomy" id="56"/>
    <lineage>
        <taxon>Bacteria</taxon>
        <taxon>Pseudomonadati</taxon>
        <taxon>Myxococcota</taxon>
        <taxon>Polyangia</taxon>
        <taxon>Polyangiales</taxon>
        <taxon>Polyangiaceae</taxon>
        <taxon>Sorangium</taxon>
    </lineage>
</organism>
<feature type="compositionally biased region" description="Pro residues" evidence="6">
    <location>
        <begin position="353"/>
        <end position="362"/>
    </location>
</feature>
<dbReference type="Gene3D" id="3.40.50.300">
    <property type="entry name" value="P-loop containing nucleotide triphosphate hydrolases"/>
    <property type="match status" value="1"/>
</dbReference>
<evidence type="ECO:0000256" key="1">
    <source>
        <dbReference type="ARBA" id="ARBA00005417"/>
    </source>
</evidence>
<dbReference type="SUPFAM" id="SSF52540">
    <property type="entry name" value="P-loop containing nucleoside triphosphate hydrolases"/>
    <property type="match status" value="1"/>
</dbReference>
<feature type="domain" description="ABC transporter" evidence="7">
    <location>
        <begin position="13"/>
        <end position="239"/>
    </location>
</feature>
<comment type="similarity">
    <text evidence="1">Belongs to the ABC transporter superfamily.</text>
</comment>
<keyword evidence="3" id="KW-0536">Nodulation</keyword>
<evidence type="ECO:0000259" key="7">
    <source>
        <dbReference type="PROSITE" id="PS50893"/>
    </source>
</evidence>
<dbReference type="GO" id="GO:0016887">
    <property type="term" value="F:ATP hydrolysis activity"/>
    <property type="evidence" value="ECO:0007669"/>
    <property type="project" value="InterPro"/>
</dbReference>
<keyword evidence="4" id="KW-0547">Nucleotide-binding</keyword>
<dbReference type="EMBL" id="CP012670">
    <property type="protein sequence ID" value="AUX21804.1"/>
    <property type="molecule type" value="Genomic_DNA"/>
</dbReference>
<proteinExistence type="inferred from homology"/>
<evidence type="ECO:0000256" key="3">
    <source>
        <dbReference type="ARBA" id="ARBA00022458"/>
    </source>
</evidence>
<feature type="compositionally biased region" description="Low complexity" evidence="6">
    <location>
        <begin position="363"/>
        <end position="373"/>
    </location>
</feature>
<dbReference type="Proteomes" id="UP000295781">
    <property type="component" value="Chromosome"/>
</dbReference>
<feature type="region of interest" description="Disordered" evidence="6">
    <location>
        <begin position="346"/>
        <end position="433"/>
    </location>
</feature>
<evidence type="ECO:0000256" key="6">
    <source>
        <dbReference type="SAM" id="MobiDB-lite"/>
    </source>
</evidence>
<evidence type="ECO:0000256" key="4">
    <source>
        <dbReference type="ARBA" id="ARBA00022741"/>
    </source>
</evidence>
<evidence type="ECO:0000256" key="5">
    <source>
        <dbReference type="ARBA" id="ARBA00022840"/>
    </source>
</evidence>
<dbReference type="PANTHER" id="PTHR42711">
    <property type="entry name" value="ABC TRANSPORTER ATP-BINDING PROTEIN"/>
    <property type="match status" value="1"/>
</dbReference>
<evidence type="ECO:0000313" key="9">
    <source>
        <dbReference type="Proteomes" id="UP000295781"/>
    </source>
</evidence>
<dbReference type="InterPro" id="IPR050763">
    <property type="entry name" value="ABC_transporter_ATP-binding"/>
</dbReference>
<dbReference type="GO" id="GO:0005524">
    <property type="term" value="F:ATP binding"/>
    <property type="evidence" value="ECO:0007669"/>
    <property type="project" value="UniProtKB-KW"/>
</dbReference>
<dbReference type="Pfam" id="PF00005">
    <property type="entry name" value="ABC_tran"/>
    <property type="match status" value="1"/>
</dbReference>
<reference evidence="8 9" key="1">
    <citation type="submission" date="2015-09" db="EMBL/GenBank/DDBJ databases">
        <title>Sorangium comparison.</title>
        <authorList>
            <person name="Zaburannyi N."/>
            <person name="Bunk B."/>
            <person name="Overmann J."/>
            <person name="Mueller R."/>
        </authorList>
    </citation>
    <scope>NUCLEOTIDE SEQUENCE [LARGE SCALE GENOMIC DNA]</scope>
    <source>
        <strain evidence="8 9">So ceGT47</strain>
    </source>
</reference>
<gene>
    <name evidence="8" type="ORF">SOCEGT47_022930</name>
</gene>
<feature type="compositionally biased region" description="Pro residues" evidence="6">
    <location>
        <begin position="374"/>
        <end position="397"/>
    </location>
</feature>
<evidence type="ECO:0000256" key="2">
    <source>
        <dbReference type="ARBA" id="ARBA00022448"/>
    </source>
</evidence>
<dbReference type="RefSeq" id="WP_242516116.1">
    <property type="nucleotide sequence ID" value="NZ_CP012670.1"/>
</dbReference>
<accession>A0A4P2PY84</accession>
<dbReference type="AlphaFoldDB" id="A0A4P2PY84"/>
<dbReference type="InterPro" id="IPR003439">
    <property type="entry name" value="ABC_transporter-like_ATP-bd"/>
</dbReference>
<name>A0A4P2PY84_SORCE</name>
<keyword evidence="5 8" id="KW-0067">ATP-binding</keyword>
<dbReference type="PANTHER" id="PTHR42711:SF5">
    <property type="entry name" value="ABC TRANSPORTER ATP-BINDING PROTEIN NATA"/>
    <property type="match status" value="1"/>
</dbReference>
<dbReference type="PROSITE" id="PS50893">
    <property type="entry name" value="ABC_TRANSPORTER_2"/>
    <property type="match status" value="1"/>
</dbReference>